<gene>
    <name evidence="2" type="ORF">AVDCRST_MAG39-685</name>
</gene>
<organism evidence="2">
    <name type="scientific">uncultured Sphingomonadaceae bacterium</name>
    <dbReference type="NCBI Taxonomy" id="169976"/>
    <lineage>
        <taxon>Bacteria</taxon>
        <taxon>Pseudomonadati</taxon>
        <taxon>Pseudomonadota</taxon>
        <taxon>Alphaproteobacteria</taxon>
        <taxon>Sphingomonadales</taxon>
        <taxon>Sphingomonadaceae</taxon>
        <taxon>environmental samples</taxon>
    </lineage>
</organism>
<feature type="non-terminal residue" evidence="2">
    <location>
        <position position="130"/>
    </location>
</feature>
<accession>A0A6J4S6J0</accession>
<name>A0A6J4S6J0_9SPHN</name>
<protein>
    <submittedName>
        <fullName evidence="2">Uncharacterized protein</fullName>
    </submittedName>
</protein>
<evidence type="ECO:0000256" key="1">
    <source>
        <dbReference type="SAM" id="MobiDB-lite"/>
    </source>
</evidence>
<dbReference type="EMBL" id="CADCVW010000031">
    <property type="protein sequence ID" value="CAA9490952.1"/>
    <property type="molecule type" value="Genomic_DNA"/>
</dbReference>
<feature type="non-terminal residue" evidence="2">
    <location>
        <position position="1"/>
    </location>
</feature>
<feature type="compositionally biased region" description="Low complexity" evidence="1">
    <location>
        <begin position="38"/>
        <end position="49"/>
    </location>
</feature>
<feature type="region of interest" description="Disordered" evidence="1">
    <location>
        <begin position="36"/>
        <end position="94"/>
    </location>
</feature>
<proteinExistence type="predicted"/>
<dbReference type="AlphaFoldDB" id="A0A6J4S6J0"/>
<sequence length="130" mass="13528">AQMAPLAECRVRRADPVHRDDGGGESCCRALGKRRVRGTGAPAAEAGRAGRSRRGARAHGGGAARAQPVPRADRLAAPHQFGRGVRAGGHRGKPAVGYRADLLHGVGDVDVLAALRPPPGDRPRQAVLEM</sequence>
<reference evidence="2" key="1">
    <citation type="submission" date="2020-02" db="EMBL/GenBank/DDBJ databases">
        <authorList>
            <person name="Meier V. D."/>
        </authorList>
    </citation>
    <scope>NUCLEOTIDE SEQUENCE</scope>
    <source>
        <strain evidence="2">AVDCRST_MAG39</strain>
    </source>
</reference>
<evidence type="ECO:0000313" key="2">
    <source>
        <dbReference type="EMBL" id="CAA9490952.1"/>
    </source>
</evidence>